<dbReference type="AlphaFoldDB" id="A0A1S8BEL0"/>
<dbReference type="OrthoDB" id="5210591at2759"/>
<dbReference type="SUPFAM" id="SSF56112">
    <property type="entry name" value="Protein kinase-like (PK-like)"/>
    <property type="match status" value="1"/>
</dbReference>
<sequence>MHLPPLDFQSSLPLVTMSRHSFHPGVSGLSPAAIVQPTSSRPQSPAPDVPGIQKLLRDHFRSSRTSLQQIERMQADLHRLYLLHLTDGSRLVLKCPPTASTRLLRSEHLSLVTEAHILELLANSSPRGHVPIPSLLCADTSPDAEPLGCSYVLRTHVHGISLAHIRPHLNGPDLAHLDHALGSHLKGLASLAAPAFGPALAVAAGRGSGSWREAFLLLLEAVLRDAEDMLIALPYDFIRSLVQAQQAALDEVRTPVLVAMDAGRAGNVLVDERRRCVSGLVGWGNSVWGDALLAGVCWGYSADQMNESNRTFWGGFGGCDGSEKDKVANTQSYSYAVYKEVVSVVTQYYRPAQLDHEELEARRALTRALNDLRDTV</sequence>
<evidence type="ECO:0000256" key="1">
    <source>
        <dbReference type="SAM" id="MobiDB-lite"/>
    </source>
</evidence>
<evidence type="ECO:0000313" key="4">
    <source>
        <dbReference type="Proteomes" id="UP000190776"/>
    </source>
</evidence>
<dbReference type="InterPro" id="IPR011009">
    <property type="entry name" value="Kinase-like_dom_sf"/>
</dbReference>
<feature type="domain" description="Aminoglycoside phosphotransferase" evidence="2">
    <location>
        <begin position="79"/>
        <end position="292"/>
    </location>
</feature>
<proteinExistence type="predicted"/>
<reference evidence="3 4" key="1">
    <citation type="submission" date="2017-01" db="EMBL/GenBank/DDBJ databases">
        <title>Draft genome sequence of Diplodia seriata F98.1, a fungal species involved in grapevine trunk diseases.</title>
        <authorList>
            <person name="Robert-Siegwald G."/>
            <person name="Vallet J."/>
            <person name="Abou-Mansour E."/>
            <person name="Xu J."/>
            <person name="Rey P."/>
            <person name="Bertsch C."/>
            <person name="Rego C."/>
            <person name="Larignon P."/>
            <person name="Fontaine F."/>
            <person name="Lebrun M.-H."/>
        </authorList>
    </citation>
    <scope>NUCLEOTIDE SEQUENCE [LARGE SCALE GENOMIC DNA]</scope>
    <source>
        <strain evidence="3 4">F98.1</strain>
    </source>
</reference>
<accession>A0A1S8BEL0</accession>
<dbReference type="PANTHER" id="PTHR21310">
    <property type="entry name" value="AMINOGLYCOSIDE PHOSPHOTRANSFERASE-RELATED-RELATED"/>
    <property type="match status" value="1"/>
</dbReference>
<dbReference type="InterPro" id="IPR051678">
    <property type="entry name" value="AGP_Transferase"/>
</dbReference>
<dbReference type="Proteomes" id="UP000190776">
    <property type="component" value="Unassembled WGS sequence"/>
</dbReference>
<dbReference type="InterPro" id="IPR002575">
    <property type="entry name" value="Aminoglycoside_PTrfase"/>
</dbReference>
<gene>
    <name evidence="3" type="ORF">BK809_0002169</name>
</gene>
<evidence type="ECO:0000313" key="3">
    <source>
        <dbReference type="EMBL" id="OMP85957.1"/>
    </source>
</evidence>
<evidence type="ECO:0000259" key="2">
    <source>
        <dbReference type="Pfam" id="PF01636"/>
    </source>
</evidence>
<dbReference type="Pfam" id="PF01636">
    <property type="entry name" value="APH"/>
    <property type="match status" value="1"/>
</dbReference>
<protein>
    <recommendedName>
        <fullName evidence="2">Aminoglycoside phosphotransferase domain-containing protein</fullName>
    </recommendedName>
</protein>
<feature type="region of interest" description="Disordered" evidence="1">
    <location>
        <begin position="28"/>
        <end position="50"/>
    </location>
</feature>
<dbReference type="EMBL" id="MSZU01000081">
    <property type="protein sequence ID" value="OMP85957.1"/>
    <property type="molecule type" value="Genomic_DNA"/>
</dbReference>
<organism evidence="3 4">
    <name type="scientific">Diplodia seriata</name>
    <dbReference type="NCBI Taxonomy" id="420778"/>
    <lineage>
        <taxon>Eukaryota</taxon>
        <taxon>Fungi</taxon>
        <taxon>Dikarya</taxon>
        <taxon>Ascomycota</taxon>
        <taxon>Pezizomycotina</taxon>
        <taxon>Dothideomycetes</taxon>
        <taxon>Dothideomycetes incertae sedis</taxon>
        <taxon>Botryosphaeriales</taxon>
        <taxon>Botryosphaeriaceae</taxon>
        <taxon>Diplodia</taxon>
    </lineage>
</organism>
<dbReference type="PANTHER" id="PTHR21310:SF59">
    <property type="entry name" value="AMINOGLYCOSIDE PHOSPHOTRANSFERASE DOMAIN-CONTAINING PROTEIN"/>
    <property type="match status" value="1"/>
</dbReference>
<comment type="caution">
    <text evidence="3">The sequence shown here is derived from an EMBL/GenBank/DDBJ whole genome shotgun (WGS) entry which is preliminary data.</text>
</comment>
<name>A0A1S8BEL0_9PEZI</name>